<proteinExistence type="predicted"/>
<evidence type="ECO:0000256" key="5">
    <source>
        <dbReference type="ARBA" id="ARBA00022553"/>
    </source>
</evidence>
<evidence type="ECO:0000313" key="12">
    <source>
        <dbReference type="Proteomes" id="UP000472277"/>
    </source>
</evidence>
<dbReference type="PROSITE" id="PS00741">
    <property type="entry name" value="DH_1"/>
    <property type="match status" value="1"/>
</dbReference>
<dbReference type="OMA" id="GKMESEN"/>
<keyword evidence="6" id="KW-0344">Guanine-nucleotide releasing factor</keyword>
<dbReference type="Gene3D" id="1.20.900.10">
    <property type="entry name" value="Dbl homology (DH) domain"/>
    <property type="match status" value="1"/>
</dbReference>
<dbReference type="SMART" id="SM00325">
    <property type="entry name" value="RhoGEF"/>
    <property type="match status" value="1"/>
</dbReference>
<dbReference type="CDD" id="cd00160">
    <property type="entry name" value="RhoGEF"/>
    <property type="match status" value="1"/>
</dbReference>
<evidence type="ECO:0000256" key="8">
    <source>
        <dbReference type="ARBA" id="ARBA00023136"/>
    </source>
</evidence>
<dbReference type="InterPro" id="IPR036305">
    <property type="entry name" value="RGS_sf"/>
</dbReference>
<dbReference type="PANTHER" id="PTHR45872:SF3">
    <property type="entry name" value="RHO GUANINE NUCLEOTIDE EXCHANGE FACTOR 12"/>
    <property type="match status" value="1"/>
</dbReference>
<keyword evidence="4" id="KW-0963">Cytoplasm</keyword>
<feature type="domain" description="DH" evidence="10">
    <location>
        <begin position="720"/>
        <end position="910"/>
    </location>
</feature>
<dbReference type="InterPro" id="IPR000219">
    <property type="entry name" value="DH_dom"/>
</dbReference>
<dbReference type="GO" id="GO:0007186">
    <property type="term" value="P:G protein-coupled receptor signaling pathway"/>
    <property type="evidence" value="ECO:0007669"/>
    <property type="project" value="TreeGrafter"/>
</dbReference>
<dbReference type="GO" id="GO:0001664">
    <property type="term" value="F:G protein-coupled receptor binding"/>
    <property type="evidence" value="ECO:0007669"/>
    <property type="project" value="TreeGrafter"/>
</dbReference>
<dbReference type="InterPro" id="IPR044926">
    <property type="entry name" value="RGS_subdomain_2"/>
</dbReference>
<dbReference type="FunFam" id="1.20.900.10:FF:000006">
    <property type="entry name" value="Rho guanine nucleotide exchange factor (GEF) 11"/>
    <property type="match status" value="1"/>
</dbReference>
<evidence type="ECO:0000256" key="3">
    <source>
        <dbReference type="ARBA" id="ARBA00022468"/>
    </source>
</evidence>
<dbReference type="GO" id="GO:0016020">
    <property type="term" value="C:membrane"/>
    <property type="evidence" value="ECO:0007669"/>
    <property type="project" value="UniProtKB-SubCell"/>
</dbReference>
<dbReference type="FunFam" id="2.30.29.30:FF:000072">
    <property type="entry name" value="Rho guanine nucleotide exchange factor 1"/>
    <property type="match status" value="1"/>
</dbReference>
<dbReference type="SUPFAM" id="SSF48097">
    <property type="entry name" value="Regulator of G-protein signaling, RGS"/>
    <property type="match status" value="1"/>
</dbReference>
<dbReference type="Gene3D" id="2.30.42.10">
    <property type="match status" value="1"/>
</dbReference>
<evidence type="ECO:0000256" key="4">
    <source>
        <dbReference type="ARBA" id="ARBA00022490"/>
    </source>
</evidence>
<keyword evidence="3" id="KW-0343">GTPase activation</keyword>
<reference evidence="11" key="2">
    <citation type="submission" date="2025-09" db="UniProtKB">
        <authorList>
            <consortium name="Ensembl"/>
        </authorList>
    </citation>
    <scope>IDENTIFICATION</scope>
</reference>
<keyword evidence="5" id="KW-0597">Phosphoprotein</keyword>
<feature type="compositionally biased region" description="Polar residues" evidence="9">
    <location>
        <begin position="39"/>
        <end position="52"/>
    </location>
</feature>
<dbReference type="SUPFAM" id="SSF48065">
    <property type="entry name" value="DBL homology domain (DH-domain)"/>
    <property type="match status" value="1"/>
</dbReference>
<keyword evidence="12" id="KW-1185">Reference proteome</keyword>
<name>A0A673WMM9_SALTR</name>
<dbReference type="InterPro" id="IPR036034">
    <property type="entry name" value="PDZ_sf"/>
</dbReference>
<dbReference type="Gene3D" id="1.10.167.10">
    <property type="entry name" value="Regulator of G-protein Signalling 4, domain 2"/>
    <property type="match status" value="1"/>
</dbReference>
<protein>
    <submittedName>
        <fullName evidence="11">Rho guanine nucleotide exchange factor 12</fullName>
    </submittedName>
</protein>
<dbReference type="InterPro" id="IPR011993">
    <property type="entry name" value="PH-like_dom_sf"/>
</dbReference>
<dbReference type="Pfam" id="PF09128">
    <property type="entry name" value="RGS-like"/>
    <property type="match status" value="1"/>
</dbReference>
<feature type="region of interest" description="Disordered" evidence="9">
    <location>
        <begin position="543"/>
        <end position="592"/>
    </location>
</feature>
<dbReference type="InterPro" id="IPR041020">
    <property type="entry name" value="PH_16"/>
</dbReference>
<dbReference type="GO" id="GO:0005085">
    <property type="term" value="F:guanyl-nucleotide exchange factor activity"/>
    <property type="evidence" value="ECO:0007669"/>
    <property type="project" value="UniProtKB-KW"/>
</dbReference>
<dbReference type="GO" id="GO:0005737">
    <property type="term" value="C:cytoplasm"/>
    <property type="evidence" value="ECO:0007669"/>
    <property type="project" value="UniProtKB-SubCell"/>
</dbReference>
<feature type="compositionally biased region" description="Polar residues" evidence="9">
    <location>
        <begin position="608"/>
        <end position="618"/>
    </location>
</feature>
<feature type="compositionally biased region" description="Basic and acidic residues" evidence="9">
    <location>
        <begin position="543"/>
        <end position="553"/>
    </location>
</feature>
<evidence type="ECO:0000256" key="1">
    <source>
        <dbReference type="ARBA" id="ARBA00004370"/>
    </source>
</evidence>
<gene>
    <name evidence="11" type="primary">LOC115162935</name>
</gene>
<accession>A0A673WMM9</accession>
<dbReference type="GO" id="GO:0005096">
    <property type="term" value="F:GTPase activator activity"/>
    <property type="evidence" value="ECO:0007669"/>
    <property type="project" value="UniProtKB-KW"/>
</dbReference>
<feature type="region of interest" description="Disordered" evidence="9">
    <location>
        <begin position="607"/>
        <end position="644"/>
    </location>
</feature>
<dbReference type="PANTHER" id="PTHR45872">
    <property type="entry name" value="RHO GUANINE NUCLEOTIDE EXCHANGE FACTOR 2, ISOFORM D"/>
    <property type="match status" value="1"/>
</dbReference>
<feature type="region of interest" description="Disordered" evidence="9">
    <location>
        <begin position="22"/>
        <end position="52"/>
    </location>
</feature>
<dbReference type="GO" id="GO:0035556">
    <property type="term" value="P:intracellular signal transduction"/>
    <property type="evidence" value="ECO:0007669"/>
    <property type="project" value="InterPro"/>
</dbReference>
<comment type="subcellular location">
    <subcellularLocation>
        <location evidence="2">Cytoplasm</location>
    </subcellularLocation>
    <subcellularLocation>
        <location evidence="1">Membrane</location>
    </subcellularLocation>
</comment>
<dbReference type="SUPFAM" id="SSF50156">
    <property type="entry name" value="PDZ domain-like"/>
    <property type="match status" value="1"/>
</dbReference>
<sequence length="1128" mass="125334">MKCHDGESEGCVASECHEHGSPFQDPGKHSLPVGRAQGGHSTSSPLTDPLQPSQLLTHCHPNTCLPSSPSTGGLVQRCVIIQKDENGFGLTVSGDNPVFVQLVKEALNKVNGTLVTHSNHVEVVKLIKSGSYVALTVLGRPPGLPQIPLSESEAKLGFPGPQTGLSPVTSPNTPGQPTGEPLCILPIVQEENNSVHSQKVDILQKMLSKEQQDLQAMKEEYSRNPTPKLLKDIQEAKKHIPQLQGQLSKATGGAQVTCIPPCLNKKQTYCTVHSGSIQTPSPFPHFVTLQAVFLLSPPLQDSLSPSAVSSPSSRFVSHIIGAEDDYFDSDQEQVNGQCSCFQSMELLKSRPAHLAAFLHHVVSQFDPAPTCLCHLTLIIRVFMDFHNFFIDRGANLKVAVPESISSDLDRRRTELIPEELNRQLVQMMQDTLLPDIQRNLEDFRSKRSMGLTLAEGELARLDTERVRDRVALERERSCAENIITKIEDVLLTTQSTEEEKCATMQCVILAYMKHLGVKVKEPRGLESKRVRLNFLPKIKKSVKTEKEGGEEKVKRTRFPSILGPPRRPSRVDPTSIGKAMDLNKPRPQKQLSQPCLTAVEHLEAGRLTASQSSDGSELTHSSNTNATSPTNSTTNSHASDGGSRDSEFGATLNYHILYKTLASCNQCNCCRLSPRLDGLVSAEVQSEDDQGGTDSEHDPLNWQQLVGREVLAGLRAHEIKRQEVINELFYTERAHLRMLKVLDNIFYQKLTREAILPPADIKNIFTNLGDIVQLHVLISEQMATIRKRNETSVIDQIGDDLLSWFSGGEEEKIKQAVGTFCSNQPFALELIKSRQKKDSRFTSFMQEAESNRLCRRLQLKDIIPVEMQRLTKYPLLLENIAKYTDDTVEKDKVKKAGDCCRKILNHVNQAVKESENKQRLEDYQRRLDLSSLKQTENPMITELKNLDLTKKKMVHEGPLSWKVNKDKTIELYTLLLEDILVLLQKQDERLVLKCHSKNLSGTADTKHIFSPIIKLNAVLVRSVATDNKSFFVLSMSDNGAQIYELMAQTVSEQRIAASGGVMQTSLPDANAFVGLKPEEEEPSREEGLYGDPDLADRLPFRMAVDGLSELDGLGVGPSRADDALKTCE</sequence>
<dbReference type="SUPFAM" id="SSF50729">
    <property type="entry name" value="PH domain-like"/>
    <property type="match status" value="1"/>
</dbReference>
<keyword evidence="8" id="KW-0472">Membrane</keyword>
<dbReference type="Pfam" id="PF00621">
    <property type="entry name" value="RhoGEF"/>
    <property type="match status" value="1"/>
</dbReference>
<dbReference type="InterPro" id="IPR035899">
    <property type="entry name" value="DBL_dom_sf"/>
</dbReference>
<evidence type="ECO:0000259" key="10">
    <source>
        <dbReference type="PROSITE" id="PS50010"/>
    </source>
</evidence>
<dbReference type="Proteomes" id="UP000472277">
    <property type="component" value="Chromosome 26"/>
</dbReference>
<feature type="compositionally biased region" description="Low complexity" evidence="9">
    <location>
        <begin position="619"/>
        <end position="639"/>
    </location>
</feature>
<dbReference type="InterPro" id="IPR001331">
    <property type="entry name" value="GDS_CDC24_CS"/>
</dbReference>
<evidence type="ECO:0000256" key="7">
    <source>
        <dbReference type="ARBA" id="ARBA00023054"/>
    </source>
</evidence>
<dbReference type="InterPro" id="IPR015212">
    <property type="entry name" value="RGS-like_dom"/>
</dbReference>
<dbReference type="GeneTree" id="ENSGT00940000157662"/>
<organism evidence="11 12">
    <name type="scientific">Salmo trutta</name>
    <name type="common">Brown trout</name>
    <dbReference type="NCBI Taxonomy" id="8032"/>
    <lineage>
        <taxon>Eukaryota</taxon>
        <taxon>Metazoa</taxon>
        <taxon>Chordata</taxon>
        <taxon>Craniata</taxon>
        <taxon>Vertebrata</taxon>
        <taxon>Euteleostomi</taxon>
        <taxon>Actinopterygii</taxon>
        <taxon>Neopterygii</taxon>
        <taxon>Teleostei</taxon>
        <taxon>Protacanthopterygii</taxon>
        <taxon>Salmoniformes</taxon>
        <taxon>Salmonidae</taxon>
        <taxon>Salmoninae</taxon>
        <taxon>Salmo</taxon>
    </lineage>
</organism>
<reference evidence="11" key="1">
    <citation type="submission" date="2025-08" db="UniProtKB">
        <authorList>
            <consortium name="Ensembl"/>
        </authorList>
    </citation>
    <scope>IDENTIFICATION</scope>
</reference>
<keyword evidence="7" id="KW-0175">Coiled coil</keyword>
<dbReference type="Ensembl" id="ENSSTUT00000010063.1">
    <property type="protein sequence ID" value="ENSSTUP00000009421.1"/>
    <property type="gene ID" value="ENSSTUG00000004027.1"/>
</dbReference>
<dbReference type="Pfam" id="PF17838">
    <property type="entry name" value="PH_16"/>
    <property type="match status" value="1"/>
</dbReference>
<dbReference type="AlphaFoldDB" id="A0A673WMM9"/>
<evidence type="ECO:0000313" key="11">
    <source>
        <dbReference type="Ensembl" id="ENSSTUP00000009421.1"/>
    </source>
</evidence>
<dbReference type="PROSITE" id="PS50010">
    <property type="entry name" value="DH_2"/>
    <property type="match status" value="1"/>
</dbReference>
<evidence type="ECO:0000256" key="6">
    <source>
        <dbReference type="ARBA" id="ARBA00022658"/>
    </source>
</evidence>
<evidence type="ECO:0000256" key="2">
    <source>
        <dbReference type="ARBA" id="ARBA00004496"/>
    </source>
</evidence>
<evidence type="ECO:0000256" key="9">
    <source>
        <dbReference type="SAM" id="MobiDB-lite"/>
    </source>
</evidence>
<dbReference type="Gene3D" id="2.30.29.30">
    <property type="entry name" value="Pleckstrin-homology domain (PH domain)/Phosphotyrosine-binding domain (PTB)"/>
    <property type="match status" value="1"/>
</dbReference>